<sequence length="112" mass="11772">MKLFLLATFALGLATAAQAGPASHTDKVGPDAATKRDSSIGRYHQLRRLHRQSHGRPAFRQGANCVTPKLVCWVPRVKAAGAACSCATPQSGKVAGMIEGKRHLPDGGVEGK</sequence>
<evidence type="ECO:0000313" key="4">
    <source>
        <dbReference type="Proteomes" id="UP000564885"/>
    </source>
</evidence>
<evidence type="ECO:0000256" key="2">
    <source>
        <dbReference type="SAM" id="SignalP"/>
    </source>
</evidence>
<organism evidence="3 4">
    <name type="scientific">Enterovirga aerilata</name>
    <dbReference type="NCBI Taxonomy" id="2730920"/>
    <lineage>
        <taxon>Bacteria</taxon>
        <taxon>Pseudomonadati</taxon>
        <taxon>Pseudomonadota</taxon>
        <taxon>Alphaproteobacteria</taxon>
        <taxon>Hyphomicrobiales</taxon>
        <taxon>Methylobacteriaceae</taxon>
        <taxon>Enterovirga</taxon>
    </lineage>
</organism>
<gene>
    <name evidence="3" type="ORF">HJG44_20465</name>
</gene>
<proteinExistence type="predicted"/>
<keyword evidence="2" id="KW-0732">Signal</keyword>
<dbReference type="EMBL" id="JABEPP010000006">
    <property type="protein sequence ID" value="NNM74738.1"/>
    <property type="molecule type" value="Genomic_DNA"/>
</dbReference>
<evidence type="ECO:0000313" key="3">
    <source>
        <dbReference type="EMBL" id="NNM74738.1"/>
    </source>
</evidence>
<reference evidence="3 4" key="1">
    <citation type="submission" date="2020-04" db="EMBL/GenBank/DDBJ databases">
        <title>Enterovirga sp. isolate from soil.</title>
        <authorList>
            <person name="Chea S."/>
            <person name="Kim D.-U."/>
        </authorList>
    </citation>
    <scope>NUCLEOTIDE SEQUENCE [LARGE SCALE GENOMIC DNA]</scope>
    <source>
        <strain evidence="3 4">DB1703</strain>
    </source>
</reference>
<dbReference type="AlphaFoldDB" id="A0A849IBF9"/>
<dbReference type="RefSeq" id="WP_171220188.1">
    <property type="nucleotide sequence ID" value="NZ_JABEPP010000006.1"/>
</dbReference>
<feature type="compositionally biased region" description="Basic and acidic residues" evidence="1">
    <location>
        <begin position="24"/>
        <end position="39"/>
    </location>
</feature>
<keyword evidence="4" id="KW-1185">Reference proteome</keyword>
<comment type="caution">
    <text evidence="3">The sequence shown here is derived from an EMBL/GenBank/DDBJ whole genome shotgun (WGS) entry which is preliminary data.</text>
</comment>
<dbReference type="Proteomes" id="UP000564885">
    <property type="component" value="Unassembled WGS sequence"/>
</dbReference>
<feature type="chain" id="PRO_5032421953" evidence="2">
    <location>
        <begin position="20"/>
        <end position="112"/>
    </location>
</feature>
<feature type="signal peptide" evidence="2">
    <location>
        <begin position="1"/>
        <end position="19"/>
    </location>
</feature>
<accession>A0A849IBF9</accession>
<evidence type="ECO:0000256" key="1">
    <source>
        <dbReference type="SAM" id="MobiDB-lite"/>
    </source>
</evidence>
<feature type="region of interest" description="Disordered" evidence="1">
    <location>
        <begin position="17"/>
        <end position="42"/>
    </location>
</feature>
<name>A0A849IBF9_9HYPH</name>
<protein>
    <submittedName>
        <fullName evidence="3">Uncharacterized protein</fullName>
    </submittedName>
</protein>